<dbReference type="InterPro" id="IPR016024">
    <property type="entry name" value="ARM-type_fold"/>
</dbReference>
<accession>A0ABN8IMT0</accession>
<dbReference type="Proteomes" id="UP000837857">
    <property type="component" value="Chromosome 29"/>
</dbReference>
<sequence>MEEWHDIVDTYEEADGRGFLKACECAQHVLADDLAPVEIDWFVDTLLLEPFNLLKTVASRRTSVDGYQEIAQAFKLLSHLVAKYPDAAAQHFESIVNLCELTYDAKSRPAAVACLTSVARHSQLAAADFMKYVRHLDSKDSGCKAPIAELVGAICEHHADVVAEEISTIWRVYLNLLDLGDFSGTVKRSLLVGAEGMLKSFGPDLPTAELNEFYDRMVQSKSIDKCKEALLTLLQRHSGLFRERLAADGALREELWALLRSGRFAPAPGALAAVYAAVARTLAEDRFRAVLESEVEPRADESDALVRFTALRVMHAHARTHYDAHAHARIEAPALTHALGRARFSPDHAQAILWCVEARTPEGELLLRASLQHHEALKREYRDLIAVQGLLNSPPDMRKRLVAFLACETCRSLKEGHGERYLTLWASLFGGAGGEGAVKSEQLFEDFLEHLVETLECHSQAVEADGQEPPETLQWTVRASARIVPLAGALHGGRERGAAALRLLAGLAAGGGRGAGGALAAMRPLLARLEGRHHHHHHLTDFVIEDCGDDEEVRERCLALLLAPVGSLQEAARALMAVEITLSDTGLESGELSSVLCTLEELVSDWGEGLGEEELGRVVTQVRMLHQRAVYKGREGRELRRSVLMFLGKHGRRIQANISGDETFHLRSCLTLKIPNLDDDATSKLNLQGLFRLALESEDPKALRPLLDLMRANSSGRPMGEQEERALCEGACALAAAHAPLQLHLLDACAGTAAGHLLQVPGPLMDRPTLGPSSLWDQTHSGTWLTLGPDPLRDHYQIHSEQTHAGTIPHSGTRYTQSRLTLGQDPQLGPDKLWEWTPRLEPDPHWKHIRYLD</sequence>
<name>A0ABN8IMT0_9NEOP</name>
<evidence type="ECO:0000313" key="2">
    <source>
        <dbReference type="Proteomes" id="UP000837857"/>
    </source>
</evidence>
<dbReference type="SUPFAM" id="SSF48371">
    <property type="entry name" value="ARM repeat"/>
    <property type="match status" value="1"/>
</dbReference>
<evidence type="ECO:0000313" key="1">
    <source>
        <dbReference type="EMBL" id="CAH2062109.1"/>
    </source>
</evidence>
<feature type="non-terminal residue" evidence="1">
    <location>
        <position position="853"/>
    </location>
</feature>
<organism evidence="1 2">
    <name type="scientific">Iphiclides podalirius</name>
    <name type="common">scarce swallowtail</name>
    <dbReference type="NCBI Taxonomy" id="110791"/>
    <lineage>
        <taxon>Eukaryota</taxon>
        <taxon>Metazoa</taxon>
        <taxon>Ecdysozoa</taxon>
        <taxon>Arthropoda</taxon>
        <taxon>Hexapoda</taxon>
        <taxon>Insecta</taxon>
        <taxon>Pterygota</taxon>
        <taxon>Neoptera</taxon>
        <taxon>Endopterygota</taxon>
        <taxon>Lepidoptera</taxon>
        <taxon>Glossata</taxon>
        <taxon>Ditrysia</taxon>
        <taxon>Papilionoidea</taxon>
        <taxon>Papilionidae</taxon>
        <taxon>Papilioninae</taxon>
        <taxon>Iphiclides</taxon>
    </lineage>
</organism>
<dbReference type="EMBL" id="OW152841">
    <property type="protein sequence ID" value="CAH2062109.1"/>
    <property type="molecule type" value="Genomic_DNA"/>
</dbReference>
<reference evidence="1" key="1">
    <citation type="submission" date="2022-03" db="EMBL/GenBank/DDBJ databases">
        <authorList>
            <person name="Martin H S."/>
        </authorList>
    </citation>
    <scope>NUCLEOTIDE SEQUENCE</scope>
</reference>
<keyword evidence="2" id="KW-1185">Reference proteome</keyword>
<gene>
    <name evidence="1" type="ORF">IPOD504_LOCUS11690</name>
</gene>
<proteinExistence type="predicted"/>
<protein>
    <submittedName>
        <fullName evidence="1">Uncharacterized protein</fullName>
    </submittedName>
</protein>